<dbReference type="SUPFAM" id="SSF50939">
    <property type="entry name" value="Sialidases"/>
    <property type="match status" value="2"/>
</dbReference>
<proteinExistence type="predicted"/>
<dbReference type="InterPro" id="IPR015943">
    <property type="entry name" value="WD40/YVTN_repeat-like_dom_sf"/>
</dbReference>
<keyword evidence="2" id="KW-1185">Reference proteome</keyword>
<gene>
    <name evidence="1" type="ORF">SAMN05443639_10217</name>
</gene>
<sequence>MAIQQDGQQGHGLGLFRSEDEGQTWRYTVPIQDDPAHRDTADLLPVGMDVALVYSYEGPSLRGSPRHDVFFQWWRYEASTRNWLPSPAVRVFDSALDSTGYTRAEIARDSQGRLWVQAFLLEPDGTHTAVTSVSEDEGLTFQPQPSLAQLPMRGGGRLLHLGDRLLFVYGHHGVSPAWFRVRLDSAPVDSWQPEQQAFPEGIYHGAALSAVSPGEGQMHLVYKDVSERLFYRAFDGQAFGPPTLLDGQSNWALQPAVTLVGKELVVFSNTVVAPNTDYTLTARVLSEGRFGPVQMLESTPRFRGYPAAPERLPASSARVPCIYGEAPDAATGGSAAITFFTRQESPPQPGLEVVHTNTSHRLLAVAPSGTAYALRLDDASSRLYASTDGALTWSFKAKHPLGGSFRVMSALADGTLLANTSRDGLQFLSRSADGGTSWSEVLSLGNYRMLTPHSIAELDGTVYFLEYQSFTGQDTPIRLYASEDGGLTWQVRQTFTGHRHGHGLTADPVRHALWAFFGDTTRQSGIYRSADAGRSWVLLLGGQEGCVVDAVVLDDGRLLFGQDISYLPQRPHMAQLSPDGTYAELAQLSGPAYSTYALKEGGFVAGISREPGGDIYPPSEVSAHVWGSLDGIDWQELRSYTRLDPNENVRADVYFELPSGLLVLQLENAQGFGPGGKGYQLVRLSRTSAAP</sequence>
<accession>A0A1I0C8L9</accession>
<evidence type="ECO:0000313" key="2">
    <source>
        <dbReference type="Proteomes" id="UP000199181"/>
    </source>
</evidence>
<dbReference type="CDD" id="cd15482">
    <property type="entry name" value="Sialidase_non-viral"/>
    <property type="match status" value="1"/>
</dbReference>
<evidence type="ECO:0008006" key="3">
    <source>
        <dbReference type="Google" id="ProtNLM"/>
    </source>
</evidence>
<protein>
    <recommendedName>
        <fullName evidence="3">BNR repeat-like domain-containing protein</fullName>
    </recommendedName>
</protein>
<dbReference type="AlphaFoldDB" id="A0A1I0C8L9"/>
<evidence type="ECO:0000313" key="1">
    <source>
        <dbReference type="EMBL" id="SET15833.1"/>
    </source>
</evidence>
<dbReference type="InterPro" id="IPR036278">
    <property type="entry name" value="Sialidase_sf"/>
</dbReference>
<dbReference type="EMBL" id="FOIJ01000002">
    <property type="protein sequence ID" value="SET15833.1"/>
    <property type="molecule type" value="Genomic_DNA"/>
</dbReference>
<organism evidence="1 2">
    <name type="scientific">Stigmatella erecta</name>
    <dbReference type="NCBI Taxonomy" id="83460"/>
    <lineage>
        <taxon>Bacteria</taxon>
        <taxon>Pseudomonadati</taxon>
        <taxon>Myxococcota</taxon>
        <taxon>Myxococcia</taxon>
        <taxon>Myxococcales</taxon>
        <taxon>Cystobacterineae</taxon>
        <taxon>Archangiaceae</taxon>
        <taxon>Stigmatella</taxon>
    </lineage>
</organism>
<dbReference type="RefSeq" id="WP_245767147.1">
    <property type="nucleotide sequence ID" value="NZ_FOIJ01000002.1"/>
</dbReference>
<dbReference type="Proteomes" id="UP000199181">
    <property type="component" value="Unassembled WGS sequence"/>
</dbReference>
<dbReference type="Gene3D" id="2.130.10.10">
    <property type="entry name" value="YVTN repeat-like/Quinoprotein amine dehydrogenase"/>
    <property type="match status" value="1"/>
</dbReference>
<dbReference type="Gene3D" id="2.120.10.10">
    <property type="match status" value="1"/>
</dbReference>
<reference evidence="2" key="1">
    <citation type="submission" date="2016-10" db="EMBL/GenBank/DDBJ databases">
        <authorList>
            <person name="Varghese N."/>
            <person name="Submissions S."/>
        </authorList>
    </citation>
    <scope>NUCLEOTIDE SEQUENCE [LARGE SCALE GENOMIC DNA]</scope>
    <source>
        <strain evidence="2">DSM 16858</strain>
    </source>
</reference>
<name>A0A1I0C8L9_9BACT</name>